<keyword evidence="5" id="KW-0378">Hydrolase</keyword>
<proteinExistence type="predicted"/>
<comment type="caution">
    <text evidence="8">The sequence shown here is derived from an EMBL/GenBank/DDBJ whole genome shotgun (WGS) entry which is preliminary data.</text>
</comment>
<dbReference type="EMBL" id="BQNB010008672">
    <property type="protein sequence ID" value="GJS52676.1"/>
    <property type="molecule type" value="Genomic_DNA"/>
</dbReference>
<evidence type="ECO:0000313" key="8">
    <source>
        <dbReference type="EMBL" id="GJS52676.1"/>
    </source>
</evidence>
<keyword evidence="9" id="KW-1185">Reference proteome</keyword>
<dbReference type="CDD" id="cd09274">
    <property type="entry name" value="RNase_HI_RT_Ty3"/>
    <property type="match status" value="1"/>
</dbReference>
<dbReference type="InterPro" id="IPR043128">
    <property type="entry name" value="Rev_trsase/Diguanyl_cyclase"/>
</dbReference>
<evidence type="ECO:0000256" key="3">
    <source>
        <dbReference type="ARBA" id="ARBA00022722"/>
    </source>
</evidence>
<evidence type="ECO:0000313" key="9">
    <source>
        <dbReference type="Proteomes" id="UP001151760"/>
    </source>
</evidence>
<evidence type="ECO:0000259" key="7">
    <source>
        <dbReference type="Pfam" id="PF17917"/>
    </source>
</evidence>
<protein>
    <submittedName>
        <fullName evidence="8">Reverse transcriptase domain-containing protein</fullName>
    </submittedName>
</protein>
<reference evidence="8" key="1">
    <citation type="journal article" date="2022" name="Int. J. Mol. Sci.">
        <title>Draft Genome of Tanacetum Coccineum: Genomic Comparison of Closely Related Tanacetum-Family Plants.</title>
        <authorList>
            <person name="Yamashiro T."/>
            <person name="Shiraishi A."/>
            <person name="Nakayama K."/>
            <person name="Satake H."/>
        </authorList>
    </citation>
    <scope>NUCLEOTIDE SEQUENCE</scope>
</reference>
<dbReference type="InterPro" id="IPR043502">
    <property type="entry name" value="DNA/RNA_pol_sf"/>
</dbReference>
<reference evidence="8" key="2">
    <citation type="submission" date="2022-01" db="EMBL/GenBank/DDBJ databases">
        <authorList>
            <person name="Yamashiro T."/>
            <person name="Shiraishi A."/>
            <person name="Satake H."/>
            <person name="Nakayama K."/>
        </authorList>
    </citation>
    <scope>NUCLEOTIDE SEQUENCE</scope>
</reference>
<dbReference type="InterPro" id="IPR041373">
    <property type="entry name" value="RT_RNaseH"/>
</dbReference>
<gene>
    <name evidence="8" type="ORF">Tco_0626038</name>
</gene>
<evidence type="ECO:0000256" key="2">
    <source>
        <dbReference type="ARBA" id="ARBA00022695"/>
    </source>
</evidence>
<keyword evidence="3" id="KW-0540">Nuclease</keyword>
<dbReference type="SUPFAM" id="SSF56672">
    <property type="entry name" value="DNA/RNA polymerases"/>
    <property type="match status" value="1"/>
</dbReference>
<feature type="domain" description="Reverse transcriptase RNase H-like" evidence="7">
    <location>
        <begin position="124"/>
        <end position="219"/>
    </location>
</feature>
<keyword evidence="2" id="KW-0548">Nucleotidyltransferase</keyword>
<name>A0ABQ4WIH1_9ASTR</name>
<keyword evidence="1" id="KW-0808">Transferase</keyword>
<evidence type="ECO:0000256" key="1">
    <source>
        <dbReference type="ARBA" id="ARBA00022679"/>
    </source>
</evidence>
<keyword evidence="4" id="KW-0255">Endonuclease</keyword>
<dbReference type="PANTHER" id="PTHR35046:SF9">
    <property type="entry name" value="RNA-DIRECTED DNA POLYMERASE"/>
    <property type="match status" value="1"/>
</dbReference>
<dbReference type="Pfam" id="PF17917">
    <property type="entry name" value="RT_RNaseH"/>
    <property type="match status" value="1"/>
</dbReference>
<dbReference type="PANTHER" id="PTHR35046">
    <property type="entry name" value="ZINC KNUCKLE (CCHC-TYPE) FAMILY PROTEIN"/>
    <property type="match status" value="1"/>
</dbReference>
<organism evidence="8 9">
    <name type="scientific">Tanacetum coccineum</name>
    <dbReference type="NCBI Taxonomy" id="301880"/>
    <lineage>
        <taxon>Eukaryota</taxon>
        <taxon>Viridiplantae</taxon>
        <taxon>Streptophyta</taxon>
        <taxon>Embryophyta</taxon>
        <taxon>Tracheophyta</taxon>
        <taxon>Spermatophyta</taxon>
        <taxon>Magnoliopsida</taxon>
        <taxon>eudicotyledons</taxon>
        <taxon>Gunneridae</taxon>
        <taxon>Pentapetalae</taxon>
        <taxon>asterids</taxon>
        <taxon>campanulids</taxon>
        <taxon>Asterales</taxon>
        <taxon>Asteraceae</taxon>
        <taxon>Asteroideae</taxon>
        <taxon>Anthemideae</taxon>
        <taxon>Anthemidinae</taxon>
        <taxon>Tanacetum</taxon>
    </lineage>
</organism>
<accession>A0ABQ4WIH1</accession>
<evidence type="ECO:0000256" key="6">
    <source>
        <dbReference type="ARBA" id="ARBA00022918"/>
    </source>
</evidence>
<evidence type="ECO:0000256" key="4">
    <source>
        <dbReference type="ARBA" id="ARBA00022759"/>
    </source>
</evidence>
<sequence length="228" mass="26047">MSASFIAKSLPADKPPDYSTLHKEETPVRSTHTCFPPTHNGKKCHFLMTEVTFLGYIVTSSGIKMDPTKVKAIISWPTPSTILDIRSFHGLTSFYRRFIWNFSSIIAPLTECMKDGRLTWTSEAAKVECDASGVGIGGVLSQTQRPIAFFSEKLNDARRKYSTYDKEFYVIVCSLDTWRHYLLSNEFVLFSDHEALKFINGQHKLKPRHAKWVEFIQAFSFVIRHKVG</sequence>
<evidence type="ECO:0000256" key="5">
    <source>
        <dbReference type="ARBA" id="ARBA00022801"/>
    </source>
</evidence>
<dbReference type="GO" id="GO:0003964">
    <property type="term" value="F:RNA-directed DNA polymerase activity"/>
    <property type="evidence" value="ECO:0007669"/>
    <property type="project" value="UniProtKB-KW"/>
</dbReference>
<dbReference type="Proteomes" id="UP001151760">
    <property type="component" value="Unassembled WGS sequence"/>
</dbReference>
<keyword evidence="6 8" id="KW-0695">RNA-directed DNA polymerase</keyword>
<dbReference type="Gene3D" id="3.30.70.270">
    <property type="match status" value="1"/>
</dbReference>